<proteinExistence type="predicted"/>
<dbReference type="Proteomes" id="UP000178936">
    <property type="component" value="Unassembled WGS sequence"/>
</dbReference>
<protein>
    <recommendedName>
        <fullName evidence="3">Phosphoribosyltransferase domain-containing protein</fullName>
    </recommendedName>
</protein>
<evidence type="ECO:0008006" key="3">
    <source>
        <dbReference type="Google" id="ProtNLM"/>
    </source>
</evidence>
<comment type="caution">
    <text evidence="1">The sequence shown here is derived from an EMBL/GenBank/DDBJ whole genome shotgun (WGS) entry which is preliminary data.</text>
</comment>
<organism evidence="1 2">
    <name type="scientific">Candidatus Veblenbacteria bacterium RIFOXYA2_FULL_43_9</name>
    <dbReference type="NCBI Taxonomy" id="1802425"/>
    <lineage>
        <taxon>Bacteria</taxon>
        <taxon>Candidatus Vebleniibacteriota</taxon>
    </lineage>
</organism>
<dbReference type="InterPro" id="IPR029057">
    <property type="entry name" value="PRTase-like"/>
</dbReference>
<name>A0A1G2Q526_9BACT</name>
<dbReference type="EMBL" id="MHTB01000007">
    <property type="protein sequence ID" value="OHA55696.1"/>
    <property type="molecule type" value="Genomic_DNA"/>
</dbReference>
<evidence type="ECO:0000313" key="2">
    <source>
        <dbReference type="Proteomes" id="UP000178936"/>
    </source>
</evidence>
<accession>A0A1G2Q526</accession>
<sequence>MNNTILSMKYQEVRNTDFVNTANKLSEDEIRYIITSWGGYWKHSGNPEEPHPLLTSGGHGGEFFDLSFVAQFPIPVAILAKQMAFKLIGSVKESDWVVGPSYGANPFVYRLGAALGCKHAVTEKMPDNSQSWTRFLIRDSERVLMTEDVTTTGASVLKTKAGIIAGNAGTVEFFPLIAAFVNRSGKEEIDGHRIIALLRVDKPKQWKPEECELCRLGSKVIPKFKSYLASQSLPVN</sequence>
<gene>
    <name evidence="1" type="ORF">A2226_00660</name>
</gene>
<dbReference type="Gene3D" id="3.40.50.2020">
    <property type="match status" value="1"/>
</dbReference>
<evidence type="ECO:0000313" key="1">
    <source>
        <dbReference type="EMBL" id="OHA55696.1"/>
    </source>
</evidence>
<reference evidence="1 2" key="1">
    <citation type="journal article" date="2016" name="Nat. Commun.">
        <title>Thousands of microbial genomes shed light on interconnected biogeochemical processes in an aquifer system.</title>
        <authorList>
            <person name="Anantharaman K."/>
            <person name="Brown C.T."/>
            <person name="Hug L.A."/>
            <person name="Sharon I."/>
            <person name="Castelle C.J."/>
            <person name="Probst A.J."/>
            <person name="Thomas B.C."/>
            <person name="Singh A."/>
            <person name="Wilkins M.J."/>
            <person name="Karaoz U."/>
            <person name="Brodie E.L."/>
            <person name="Williams K.H."/>
            <person name="Hubbard S.S."/>
            <person name="Banfield J.F."/>
        </authorList>
    </citation>
    <scope>NUCLEOTIDE SEQUENCE [LARGE SCALE GENOMIC DNA]</scope>
</reference>
<dbReference type="AlphaFoldDB" id="A0A1G2Q526"/>
<dbReference type="SUPFAM" id="SSF53271">
    <property type="entry name" value="PRTase-like"/>
    <property type="match status" value="1"/>
</dbReference>
<dbReference type="InterPro" id="IPR000836">
    <property type="entry name" value="PRTase_dom"/>
</dbReference>
<dbReference type="CDD" id="cd06223">
    <property type="entry name" value="PRTases_typeI"/>
    <property type="match status" value="1"/>
</dbReference>